<dbReference type="VEuPathDB" id="FungiDB:GMDG_05584"/>
<dbReference type="RefSeq" id="XP_024324796.1">
    <property type="nucleotide sequence ID" value="XM_024467727.1"/>
</dbReference>
<proteinExistence type="predicted"/>
<sequence>MEHSDETGLPSRKPESNSSQLEDTAELQQELPKLAYKTLSYHQVKTAAEREARGYMASWPMNVSAAKNIPFHGSIIGLFRDICEPLSFNALVLMRKSIDYHMNQVMGAATMYKNFWDIDMPDCRQVDVEAYIYDRNLIDAFFHLVCRYALFDEPNRFQGHRYVKGYNKYIAGCIDHAGWDLAKAEAKLDALVQCKGTLPYYAFSLHGIKSQLRFR</sequence>
<reference evidence="2" key="1">
    <citation type="submission" date="2016-03" db="EMBL/GenBank/DDBJ databases">
        <title>Updated assembly of Pseudogymnoascus destructans, the fungus causing white-nose syndrome of bats.</title>
        <authorList>
            <person name="Palmer J.M."/>
            <person name="Drees K.P."/>
            <person name="Foster J.T."/>
            <person name="Lindner D.L."/>
        </authorList>
    </citation>
    <scope>NUCLEOTIDE SEQUENCE [LARGE SCALE GENOMIC DNA]</scope>
    <source>
        <strain evidence="2">20631-21</strain>
    </source>
</reference>
<gene>
    <name evidence="2" type="ORF">VC83_04090</name>
</gene>
<feature type="region of interest" description="Disordered" evidence="1">
    <location>
        <begin position="1"/>
        <end position="24"/>
    </location>
</feature>
<dbReference type="AlphaFoldDB" id="A0A177AEA1"/>
<accession>A0A177AEA1</accession>
<evidence type="ECO:0000256" key="1">
    <source>
        <dbReference type="SAM" id="MobiDB-lite"/>
    </source>
</evidence>
<dbReference type="EMBL" id="KV441393">
    <property type="protein sequence ID" value="OAF59513.1"/>
    <property type="molecule type" value="Genomic_DNA"/>
</dbReference>
<organism evidence="2">
    <name type="scientific">Pseudogymnoascus destructans</name>
    <dbReference type="NCBI Taxonomy" id="655981"/>
    <lineage>
        <taxon>Eukaryota</taxon>
        <taxon>Fungi</taxon>
        <taxon>Dikarya</taxon>
        <taxon>Ascomycota</taxon>
        <taxon>Pezizomycotina</taxon>
        <taxon>Leotiomycetes</taxon>
        <taxon>Thelebolales</taxon>
        <taxon>Thelebolaceae</taxon>
        <taxon>Pseudogymnoascus</taxon>
    </lineage>
</organism>
<protein>
    <submittedName>
        <fullName evidence="2">Uncharacterized protein</fullName>
    </submittedName>
</protein>
<dbReference type="OrthoDB" id="3439754at2759"/>
<evidence type="ECO:0000313" key="2">
    <source>
        <dbReference type="EMBL" id="OAF59513.1"/>
    </source>
</evidence>
<dbReference type="Proteomes" id="UP000077154">
    <property type="component" value="Unassembled WGS sequence"/>
</dbReference>
<dbReference type="GeneID" id="36287163"/>
<name>A0A177AEA1_9PEZI</name>